<protein>
    <submittedName>
        <fullName evidence="3">Uncharacterized protein</fullName>
    </submittedName>
</protein>
<dbReference type="InParanoid" id="C8V3S7"/>
<dbReference type="STRING" id="227321.C8V3S7"/>
<dbReference type="InterPro" id="IPR014751">
    <property type="entry name" value="XRCC4-like_C"/>
</dbReference>
<dbReference type="KEGG" id="ani:ANIA_10536"/>
<feature type="non-terminal residue" evidence="3">
    <location>
        <position position="1"/>
    </location>
</feature>
<name>C8V3S7_EMENI</name>
<feature type="compositionally biased region" description="Basic and acidic residues" evidence="2">
    <location>
        <begin position="310"/>
        <end position="325"/>
    </location>
</feature>
<dbReference type="Proteomes" id="UP000000560">
    <property type="component" value="Chromosome II"/>
</dbReference>
<feature type="compositionally biased region" description="Polar residues" evidence="2">
    <location>
        <begin position="16"/>
        <end position="25"/>
    </location>
</feature>
<dbReference type="VEuPathDB" id="FungiDB:AN10536"/>
<dbReference type="OrthoDB" id="8064436at2759"/>
<proteinExistence type="predicted"/>
<evidence type="ECO:0000313" key="3">
    <source>
        <dbReference type="EMBL" id="CBF74315.1"/>
    </source>
</evidence>
<dbReference type="eggNOG" id="ENOG502QWJA">
    <property type="taxonomic scope" value="Eukaryota"/>
</dbReference>
<accession>C8V3S7</accession>
<dbReference type="AlphaFoldDB" id="C8V3S7"/>
<keyword evidence="4" id="KW-1185">Reference proteome</keyword>
<evidence type="ECO:0000313" key="4">
    <source>
        <dbReference type="Proteomes" id="UP000000560"/>
    </source>
</evidence>
<keyword evidence="1" id="KW-0175">Coiled coil</keyword>
<dbReference type="OMA" id="IQLFDWS"/>
<organism evidence="3 4">
    <name type="scientific">Emericella nidulans (strain FGSC A4 / ATCC 38163 / CBS 112.46 / NRRL 194 / M139)</name>
    <name type="common">Aspergillus nidulans</name>
    <dbReference type="NCBI Taxonomy" id="227321"/>
    <lineage>
        <taxon>Eukaryota</taxon>
        <taxon>Fungi</taxon>
        <taxon>Dikarya</taxon>
        <taxon>Ascomycota</taxon>
        <taxon>Pezizomycotina</taxon>
        <taxon>Eurotiomycetes</taxon>
        <taxon>Eurotiomycetidae</taxon>
        <taxon>Eurotiales</taxon>
        <taxon>Aspergillaceae</taxon>
        <taxon>Aspergillus</taxon>
        <taxon>Aspergillus subgen. Nidulantes</taxon>
    </lineage>
</organism>
<dbReference type="EMBL" id="BN001302">
    <property type="protein sequence ID" value="CBF74315.1"/>
    <property type="molecule type" value="Genomic_DNA"/>
</dbReference>
<feature type="compositionally biased region" description="Basic residues" evidence="2">
    <location>
        <begin position="208"/>
        <end position="220"/>
    </location>
</feature>
<dbReference type="GeneID" id="3684004"/>
<gene>
    <name evidence="3" type="ORF">ANIA_10536</name>
</gene>
<dbReference type="SUPFAM" id="SSF58022">
    <property type="entry name" value="XRCC4, C-terminal oligomerization domain"/>
    <property type="match status" value="1"/>
</dbReference>
<feature type="region of interest" description="Disordered" evidence="2">
    <location>
        <begin position="198"/>
        <end position="349"/>
    </location>
</feature>
<sequence length="349" mass="37989">ILSSFTLPGPNPPNSSPTITATEGETQGEKLSRNGPDEWKKTLLHILGLLGEGAEDPELLTDVEASASVNATGEDDKELVITIRKRIQTITQKLGSLTLQQDEEQDIELFDWTNLAVTRADILEQRFNSLLDRFRTAESTIKLLNKQLEEFISSKNQHEQQLFSGIVQLLNEKKLKIRNQQRLLASAKVDPERLSKVQAAAFTDNSRPKPKGAKGGRQKRPAATLADESSDDGFEKMSVEDCENVSQGADEETADEGRSTPEPLEDESGTTAAAADDDVVESALSTSRSQRGDSGSQGPLAQATANSPPPRRELPFAKKTEKDPGPGHLSSRAWQDSVESGGETDDDEL</sequence>
<feature type="compositionally biased region" description="Low complexity" evidence="2">
    <location>
        <begin position="281"/>
        <end position="298"/>
    </location>
</feature>
<reference evidence="4" key="2">
    <citation type="journal article" date="2009" name="Fungal Genet. Biol.">
        <title>The 2008 update of the Aspergillus nidulans genome annotation: a community effort.</title>
        <authorList>
            <person name="Wortman J.R."/>
            <person name="Gilsenan J.M."/>
            <person name="Joardar V."/>
            <person name="Deegan J."/>
            <person name="Clutterbuck J."/>
            <person name="Andersen M.R."/>
            <person name="Archer D."/>
            <person name="Bencina M."/>
            <person name="Braus G."/>
            <person name="Coutinho P."/>
            <person name="von Dohren H."/>
            <person name="Doonan J."/>
            <person name="Driessen A.J."/>
            <person name="Durek P."/>
            <person name="Espeso E."/>
            <person name="Fekete E."/>
            <person name="Flipphi M."/>
            <person name="Estrada C.G."/>
            <person name="Geysens S."/>
            <person name="Goldman G."/>
            <person name="de Groot P.W."/>
            <person name="Hansen K."/>
            <person name="Harris S.D."/>
            <person name="Heinekamp T."/>
            <person name="Helmstaedt K."/>
            <person name="Henrissat B."/>
            <person name="Hofmann G."/>
            <person name="Homan T."/>
            <person name="Horio T."/>
            <person name="Horiuchi H."/>
            <person name="James S."/>
            <person name="Jones M."/>
            <person name="Karaffa L."/>
            <person name="Karanyi Z."/>
            <person name="Kato M."/>
            <person name="Keller N."/>
            <person name="Kelly D.E."/>
            <person name="Kiel J.A."/>
            <person name="Kim J.M."/>
            <person name="van der Klei I.J."/>
            <person name="Klis F.M."/>
            <person name="Kovalchuk A."/>
            <person name="Krasevec N."/>
            <person name="Kubicek C.P."/>
            <person name="Liu B."/>
            <person name="Maccabe A."/>
            <person name="Meyer V."/>
            <person name="Mirabito P."/>
            <person name="Miskei M."/>
            <person name="Mos M."/>
            <person name="Mullins J."/>
            <person name="Nelson D.R."/>
            <person name="Nielsen J."/>
            <person name="Oakley B.R."/>
            <person name="Osmani S.A."/>
            <person name="Pakula T."/>
            <person name="Paszewski A."/>
            <person name="Paulsen I."/>
            <person name="Pilsyk S."/>
            <person name="Pocsi I."/>
            <person name="Punt P.J."/>
            <person name="Ram A.F."/>
            <person name="Ren Q."/>
            <person name="Robellet X."/>
            <person name="Robson G."/>
            <person name="Seiboth B."/>
            <person name="van Solingen P."/>
            <person name="Specht T."/>
            <person name="Sun J."/>
            <person name="Taheri-Talesh N."/>
            <person name="Takeshita N."/>
            <person name="Ussery D."/>
            <person name="vanKuyk P.A."/>
            <person name="Visser H."/>
            <person name="van de Vondervoort P.J."/>
            <person name="de Vries R.P."/>
            <person name="Walton J."/>
            <person name="Xiang X."/>
            <person name="Xiong Y."/>
            <person name="Zeng A.P."/>
            <person name="Brandt B.W."/>
            <person name="Cornell M.J."/>
            <person name="van den Hondel C.A."/>
            <person name="Visser J."/>
            <person name="Oliver S.G."/>
            <person name="Turner G."/>
        </authorList>
    </citation>
    <scope>GENOME REANNOTATION</scope>
    <source>
        <strain evidence="4">FGSC A4 / ATCC 38163 / CBS 112.46 / NRRL 194 / M139</strain>
    </source>
</reference>
<dbReference type="RefSeq" id="XP_050467311.1">
    <property type="nucleotide sequence ID" value="XM_050611266.1"/>
</dbReference>
<dbReference type="HOGENOM" id="CLU_044616_1_0_1"/>
<dbReference type="Gene3D" id="1.20.5.370">
    <property type="match status" value="1"/>
</dbReference>
<feature type="compositionally biased region" description="Basic and acidic residues" evidence="2">
    <location>
        <begin position="27"/>
        <end position="36"/>
    </location>
</feature>
<dbReference type="PANTHER" id="PTHR42067:SF1">
    <property type="entry name" value="MITOTIC APPARATUS PROTEIN P62"/>
    <property type="match status" value="1"/>
</dbReference>
<evidence type="ECO:0000256" key="1">
    <source>
        <dbReference type="SAM" id="Coils"/>
    </source>
</evidence>
<feature type="coiled-coil region" evidence="1">
    <location>
        <begin position="141"/>
        <end position="190"/>
    </location>
</feature>
<dbReference type="PANTHER" id="PTHR42067">
    <property type="entry name" value="YALI0C15378P"/>
    <property type="match status" value="1"/>
</dbReference>
<reference evidence="4" key="1">
    <citation type="journal article" date="2005" name="Nature">
        <title>Sequencing of Aspergillus nidulans and comparative analysis with A. fumigatus and A. oryzae.</title>
        <authorList>
            <person name="Galagan J.E."/>
            <person name="Calvo S.E."/>
            <person name="Cuomo C."/>
            <person name="Ma L.J."/>
            <person name="Wortman J.R."/>
            <person name="Batzoglou S."/>
            <person name="Lee S.I."/>
            <person name="Basturkmen M."/>
            <person name="Spevak C.C."/>
            <person name="Clutterbuck J."/>
            <person name="Kapitonov V."/>
            <person name="Jurka J."/>
            <person name="Scazzocchio C."/>
            <person name="Farman M."/>
            <person name="Butler J."/>
            <person name="Purcell S."/>
            <person name="Harris S."/>
            <person name="Braus G.H."/>
            <person name="Draht O."/>
            <person name="Busch S."/>
            <person name="D'Enfert C."/>
            <person name="Bouchier C."/>
            <person name="Goldman G.H."/>
            <person name="Bell-Pedersen D."/>
            <person name="Griffiths-Jones S."/>
            <person name="Doonan J.H."/>
            <person name="Yu J."/>
            <person name="Vienken K."/>
            <person name="Pain A."/>
            <person name="Freitag M."/>
            <person name="Selker E.U."/>
            <person name="Archer D.B."/>
            <person name="Penalva M.A."/>
            <person name="Oakley B.R."/>
            <person name="Momany M."/>
            <person name="Tanaka T."/>
            <person name="Kumagai T."/>
            <person name="Asai K."/>
            <person name="Machida M."/>
            <person name="Nierman W.C."/>
            <person name="Denning D.W."/>
            <person name="Caddick M."/>
            <person name="Hynes M."/>
            <person name="Paoletti M."/>
            <person name="Fischer R."/>
            <person name="Miller B."/>
            <person name="Dyer P."/>
            <person name="Sachs M.S."/>
            <person name="Osmani S.A."/>
            <person name="Birren B.W."/>
        </authorList>
    </citation>
    <scope>NUCLEOTIDE SEQUENCE [LARGE SCALE GENOMIC DNA]</scope>
    <source>
        <strain evidence="4">FGSC A4 / ATCC 38163 / CBS 112.46 / NRRL 194 / M139</strain>
    </source>
</reference>
<evidence type="ECO:0000256" key="2">
    <source>
        <dbReference type="SAM" id="MobiDB-lite"/>
    </source>
</evidence>
<feature type="region of interest" description="Disordered" evidence="2">
    <location>
        <begin position="1"/>
        <end position="36"/>
    </location>
</feature>